<dbReference type="InterPro" id="IPR026870">
    <property type="entry name" value="Zinc_ribbon_dom"/>
</dbReference>
<reference evidence="5" key="1">
    <citation type="submission" date="2009-12" db="EMBL/GenBank/DDBJ databases">
        <title>Sequence of Clostridiales genomosp. BVAB3 str. UPII9-5.</title>
        <authorList>
            <person name="Madupu R."/>
            <person name="Durkin A.S."/>
            <person name="Torralba M."/>
            <person name="Methe B."/>
            <person name="Sutton G.G."/>
            <person name="Strausberg R.L."/>
            <person name="Nelson K.E."/>
        </authorList>
    </citation>
    <scope>NUCLEOTIDE SEQUENCE [LARGE SCALE GENOMIC DNA]</scope>
    <source>
        <strain evidence="5">W1219</strain>
    </source>
</reference>
<keyword evidence="5" id="KW-1185">Reference proteome</keyword>
<sequence length="289" mass="31441">MNCKKCGAELAENAKFCTECGTSVAMAADTVPTEEVKEEVKQETEEVKAETTETKEEAKEESVEKVEEVKMAAQEETAKVEKAEEIKTEPTPMMTSKPKQGFQLDKKFVPWIAAVVVVAVALVVYFGFFSKSNSKAYATCTMSVKQKGANVNAITEIYGKADDKVDQIKFDVNVGVPIPEGQNIGDAQMLGVQSALSQAEKEIAKVPGFDQVELNAKKDGKNINMKMKFRIQYSKLDLTKLNSSKGSILGGKLGAASGLNERSIKAFKSLTNKQVVDQVKAQGFSCKVN</sequence>
<feature type="region of interest" description="Disordered" evidence="1">
    <location>
        <begin position="34"/>
        <end position="66"/>
    </location>
</feature>
<evidence type="ECO:0000313" key="4">
    <source>
        <dbReference type="EMBL" id="EFC05475.1"/>
    </source>
</evidence>
<evidence type="ECO:0000259" key="3">
    <source>
        <dbReference type="Pfam" id="PF13240"/>
    </source>
</evidence>
<dbReference type="Pfam" id="PF13240">
    <property type="entry name" value="Zn_Ribbon_1"/>
    <property type="match status" value="1"/>
</dbReference>
<dbReference type="RefSeq" id="WP_006627368.1">
    <property type="nucleotide sequence ID" value="NZ_ADFR01000013.1"/>
</dbReference>
<dbReference type="AlphaFoldDB" id="D2MPQ5"/>
<accession>D2MPQ5</accession>
<evidence type="ECO:0000313" key="5">
    <source>
        <dbReference type="Proteomes" id="UP000005017"/>
    </source>
</evidence>
<gene>
    <name evidence="4" type="ORF">HMPREF9013_1180</name>
</gene>
<proteinExistence type="predicted"/>
<name>D2MPQ5_9FIRM</name>
<protein>
    <recommendedName>
        <fullName evidence="3">Zinc-ribbon domain-containing protein</fullName>
    </recommendedName>
</protein>
<feature type="domain" description="Zinc-ribbon" evidence="3">
    <location>
        <begin position="3"/>
        <end position="24"/>
    </location>
</feature>
<organism evidence="4 5">
    <name type="scientific">Bulleidia extructa W1219</name>
    <dbReference type="NCBI Taxonomy" id="679192"/>
    <lineage>
        <taxon>Bacteria</taxon>
        <taxon>Bacillati</taxon>
        <taxon>Bacillota</taxon>
        <taxon>Erysipelotrichia</taxon>
        <taxon>Erysipelotrichales</taxon>
        <taxon>Erysipelotrichaceae</taxon>
        <taxon>Bulleidia</taxon>
    </lineage>
</organism>
<keyword evidence="2" id="KW-0472">Membrane</keyword>
<comment type="caution">
    <text evidence="4">The sequence shown here is derived from an EMBL/GenBank/DDBJ whole genome shotgun (WGS) entry which is preliminary data.</text>
</comment>
<keyword evidence="2" id="KW-1133">Transmembrane helix</keyword>
<dbReference type="EMBL" id="ADFR01000013">
    <property type="protein sequence ID" value="EFC05475.1"/>
    <property type="molecule type" value="Genomic_DNA"/>
</dbReference>
<dbReference type="STRING" id="679192.HMPREF9013_1180"/>
<feature type="transmembrane region" description="Helical" evidence="2">
    <location>
        <begin position="108"/>
        <end position="128"/>
    </location>
</feature>
<evidence type="ECO:0000256" key="1">
    <source>
        <dbReference type="SAM" id="MobiDB-lite"/>
    </source>
</evidence>
<dbReference type="Proteomes" id="UP000005017">
    <property type="component" value="Unassembled WGS sequence"/>
</dbReference>
<evidence type="ECO:0000256" key="2">
    <source>
        <dbReference type="SAM" id="Phobius"/>
    </source>
</evidence>
<keyword evidence="2" id="KW-0812">Transmembrane</keyword>